<name>A0A5N4AKA4_PHOPY</name>
<evidence type="ECO:0000313" key="2">
    <source>
        <dbReference type="EMBL" id="KAB0797739.1"/>
    </source>
</evidence>
<dbReference type="PANTHER" id="PTHR10174:SF216">
    <property type="entry name" value="CRAL-TRIO DOMAIN-CONTAINING PROTEIN-RELATED"/>
    <property type="match status" value="1"/>
</dbReference>
<dbReference type="InParanoid" id="A0A5N4AKA4"/>
<dbReference type="PANTHER" id="PTHR10174">
    <property type="entry name" value="ALPHA-TOCOPHEROL TRANSFER PROTEIN-RELATED"/>
    <property type="match status" value="1"/>
</dbReference>
<dbReference type="AlphaFoldDB" id="A0A5N4AKA4"/>
<comment type="caution">
    <text evidence="2">The sequence shown here is derived from an EMBL/GenBank/DDBJ whole genome shotgun (WGS) entry which is preliminary data.</text>
</comment>
<keyword evidence="3" id="KW-1185">Reference proteome</keyword>
<dbReference type="Gene3D" id="3.40.525.10">
    <property type="entry name" value="CRAL-TRIO lipid binding domain"/>
    <property type="match status" value="1"/>
</dbReference>
<evidence type="ECO:0000259" key="1">
    <source>
        <dbReference type="Pfam" id="PF00650"/>
    </source>
</evidence>
<dbReference type="Gene3D" id="1.10.8.20">
    <property type="entry name" value="N-terminal domain of phosphatidylinositol transfer protein sec14p"/>
    <property type="match status" value="1"/>
</dbReference>
<dbReference type="Pfam" id="PF00650">
    <property type="entry name" value="CRAL_TRIO"/>
    <property type="match status" value="1"/>
</dbReference>
<dbReference type="InterPro" id="IPR036273">
    <property type="entry name" value="CRAL/TRIO_N_dom_sf"/>
</dbReference>
<dbReference type="EMBL" id="VVIM01000006">
    <property type="protein sequence ID" value="KAB0797739.1"/>
    <property type="molecule type" value="Genomic_DNA"/>
</dbReference>
<protein>
    <recommendedName>
        <fullName evidence="1">CRAL-TRIO domain-containing protein</fullName>
    </recommendedName>
</protein>
<dbReference type="OrthoDB" id="6682367at2759"/>
<dbReference type="InterPro" id="IPR001251">
    <property type="entry name" value="CRAL-TRIO_dom"/>
</dbReference>
<dbReference type="GO" id="GO:0016020">
    <property type="term" value="C:membrane"/>
    <property type="evidence" value="ECO:0007669"/>
    <property type="project" value="TreeGrafter"/>
</dbReference>
<dbReference type="InterPro" id="IPR036865">
    <property type="entry name" value="CRAL-TRIO_dom_sf"/>
</dbReference>
<proteinExistence type="predicted"/>
<dbReference type="GO" id="GO:1902936">
    <property type="term" value="F:phosphatidylinositol bisphosphate binding"/>
    <property type="evidence" value="ECO:0007669"/>
    <property type="project" value="TreeGrafter"/>
</dbReference>
<evidence type="ECO:0000313" key="3">
    <source>
        <dbReference type="Proteomes" id="UP000327044"/>
    </source>
</evidence>
<organism evidence="2 3">
    <name type="scientific">Photinus pyralis</name>
    <name type="common">Common eastern firefly</name>
    <name type="synonym">Lampyris pyralis</name>
    <dbReference type="NCBI Taxonomy" id="7054"/>
    <lineage>
        <taxon>Eukaryota</taxon>
        <taxon>Metazoa</taxon>
        <taxon>Ecdysozoa</taxon>
        <taxon>Arthropoda</taxon>
        <taxon>Hexapoda</taxon>
        <taxon>Insecta</taxon>
        <taxon>Pterygota</taxon>
        <taxon>Neoptera</taxon>
        <taxon>Endopterygota</taxon>
        <taxon>Coleoptera</taxon>
        <taxon>Polyphaga</taxon>
        <taxon>Elateriformia</taxon>
        <taxon>Elateroidea</taxon>
        <taxon>Lampyridae</taxon>
        <taxon>Lampyrinae</taxon>
        <taxon>Photinus</taxon>
    </lineage>
</organism>
<dbReference type="SUPFAM" id="SSF46938">
    <property type="entry name" value="CRAL/TRIO N-terminal domain"/>
    <property type="match status" value="1"/>
</dbReference>
<accession>A0A5N4AKA4</accession>
<feature type="domain" description="CRAL-TRIO" evidence="1">
    <location>
        <begin position="111"/>
        <end position="250"/>
    </location>
</feature>
<dbReference type="Gene3D" id="1.20.5.1200">
    <property type="entry name" value="Alpha-tocopherol transfer"/>
    <property type="match status" value="1"/>
</dbReference>
<dbReference type="Proteomes" id="UP000327044">
    <property type="component" value="Unassembled WGS sequence"/>
</dbReference>
<sequence>MYREITDELKQSAECKLNEVSSRIEDDIEHIRQWMAKQPHLSFEIDNQLILSFLRCSKFSLQQTKEKIDAHYTARTIMPEMFSNRDPFLPEIQHLLNAGVMLPLPNLDPGDGSRIICATYGRNLDPNLVNLYNVSKLVYMVLDILLMEDDNMIINGIKILVQAKGFPLGFLPNVTPVYMKKHWYGIEKGFPFRIQELCVAHLPAPFVFAYNVLKKFASGKMSQRMVLVSESKIPELCQKSPHYFPKEMGGNNGSVQELIVTWKKKVESYKEWYLQEETKKSYENLRIGKPKTSSGELGVEGSFRQLDID</sequence>
<gene>
    <name evidence="2" type="ORF">PPYR_08732</name>
</gene>
<reference evidence="2 3" key="1">
    <citation type="journal article" date="2018" name="Elife">
        <title>Firefly genomes illuminate parallel origins of bioluminescence in beetles.</title>
        <authorList>
            <person name="Fallon T.R."/>
            <person name="Lower S.E."/>
            <person name="Chang C.H."/>
            <person name="Bessho-Uehara M."/>
            <person name="Martin G.J."/>
            <person name="Bewick A.J."/>
            <person name="Behringer M."/>
            <person name="Debat H.J."/>
            <person name="Wong I."/>
            <person name="Day J.C."/>
            <person name="Suvorov A."/>
            <person name="Silva C.J."/>
            <person name="Stanger-Hall K.F."/>
            <person name="Hall D.W."/>
            <person name="Schmitz R.J."/>
            <person name="Nelson D.R."/>
            <person name="Lewis S.M."/>
            <person name="Shigenobu S."/>
            <person name="Bybee S.M."/>
            <person name="Larracuente A.M."/>
            <person name="Oba Y."/>
            <person name="Weng J.K."/>
        </authorList>
    </citation>
    <scope>NUCLEOTIDE SEQUENCE [LARGE SCALE GENOMIC DNA]</scope>
    <source>
        <strain evidence="2">1611_PpyrPB1</strain>
        <tissue evidence="2">Whole body</tissue>
    </source>
</reference>
<dbReference type="SUPFAM" id="SSF52087">
    <property type="entry name" value="CRAL/TRIO domain"/>
    <property type="match status" value="1"/>
</dbReference>